<protein>
    <recommendedName>
        <fullName evidence="1">T6SS Phospholipase effector Tle1-like catalytic domain-containing protein</fullName>
    </recommendedName>
</protein>
<feature type="domain" description="T6SS Phospholipase effector Tle1-like catalytic" evidence="1">
    <location>
        <begin position="37"/>
        <end position="257"/>
    </location>
</feature>
<evidence type="ECO:0000313" key="2">
    <source>
        <dbReference type="EMBL" id="TFK50826.1"/>
    </source>
</evidence>
<organism evidence="2 3">
    <name type="scientific">Heliocybe sulcata</name>
    <dbReference type="NCBI Taxonomy" id="5364"/>
    <lineage>
        <taxon>Eukaryota</taxon>
        <taxon>Fungi</taxon>
        <taxon>Dikarya</taxon>
        <taxon>Basidiomycota</taxon>
        <taxon>Agaricomycotina</taxon>
        <taxon>Agaricomycetes</taxon>
        <taxon>Gloeophyllales</taxon>
        <taxon>Gloeophyllaceae</taxon>
        <taxon>Heliocybe</taxon>
    </lineage>
</organism>
<dbReference type="PANTHER" id="PTHR33840:SF2">
    <property type="entry name" value="TLE1 PHOSPHOLIPASE DOMAIN-CONTAINING PROTEIN"/>
    <property type="match status" value="1"/>
</dbReference>
<sequence length="264" mass="30358">MNRLVWYCLRRRNALIFSRTELGHDVCSICRAKSNGRRLVIALDGTLNQFGLKYSNVVDIYRRITKDDQQITYYNSGIGTYANPSRRFSLKMFSTAIDSAVDLAIAWNFERIILEAYEWLSERYQEGDQIFLFGFSRGAYQVRVLAGMIERVGIIYPGNRAQMPFLCISLAVRSNSCLISDEDMSRSFKAKFSVTARVHFLGLWDTVSSVGIFRGKGFPLTHESEHVCYIRHALALDECRVKFPPEEYIRPGGEHEDHEKRARG</sequence>
<dbReference type="Pfam" id="PF09994">
    <property type="entry name" value="T6SS_Tle1-like_cat"/>
    <property type="match status" value="1"/>
</dbReference>
<proteinExistence type="predicted"/>
<dbReference type="InterPro" id="IPR018712">
    <property type="entry name" value="Tle1-like_cat"/>
</dbReference>
<dbReference type="EMBL" id="ML213512">
    <property type="protein sequence ID" value="TFK50826.1"/>
    <property type="molecule type" value="Genomic_DNA"/>
</dbReference>
<name>A0A5C3N323_9AGAM</name>
<reference evidence="2 3" key="1">
    <citation type="journal article" date="2019" name="Nat. Ecol. Evol.">
        <title>Megaphylogeny resolves global patterns of mushroom evolution.</title>
        <authorList>
            <person name="Varga T."/>
            <person name="Krizsan K."/>
            <person name="Foldi C."/>
            <person name="Dima B."/>
            <person name="Sanchez-Garcia M."/>
            <person name="Sanchez-Ramirez S."/>
            <person name="Szollosi G.J."/>
            <person name="Szarkandi J.G."/>
            <person name="Papp V."/>
            <person name="Albert L."/>
            <person name="Andreopoulos W."/>
            <person name="Angelini C."/>
            <person name="Antonin V."/>
            <person name="Barry K.W."/>
            <person name="Bougher N.L."/>
            <person name="Buchanan P."/>
            <person name="Buyck B."/>
            <person name="Bense V."/>
            <person name="Catcheside P."/>
            <person name="Chovatia M."/>
            <person name="Cooper J."/>
            <person name="Damon W."/>
            <person name="Desjardin D."/>
            <person name="Finy P."/>
            <person name="Geml J."/>
            <person name="Haridas S."/>
            <person name="Hughes K."/>
            <person name="Justo A."/>
            <person name="Karasinski D."/>
            <person name="Kautmanova I."/>
            <person name="Kiss B."/>
            <person name="Kocsube S."/>
            <person name="Kotiranta H."/>
            <person name="LaButti K.M."/>
            <person name="Lechner B.E."/>
            <person name="Liimatainen K."/>
            <person name="Lipzen A."/>
            <person name="Lukacs Z."/>
            <person name="Mihaltcheva S."/>
            <person name="Morgado L.N."/>
            <person name="Niskanen T."/>
            <person name="Noordeloos M.E."/>
            <person name="Ohm R.A."/>
            <person name="Ortiz-Santana B."/>
            <person name="Ovrebo C."/>
            <person name="Racz N."/>
            <person name="Riley R."/>
            <person name="Savchenko A."/>
            <person name="Shiryaev A."/>
            <person name="Soop K."/>
            <person name="Spirin V."/>
            <person name="Szebenyi C."/>
            <person name="Tomsovsky M."/>
            <person name="Tulloss R.E."/>
            <person name="Uehling J."/>
            <person name="Grigoriev I.V."/>
            <person name="Vagvolgyi C."/>
            <person name="Papp T."/>
            <person name="Martin F.M."/>
            <person name="Miettinen O."/>
            <person name="Hibbett D.S."/>
            <person name="Nagy L.G."/>
        </authorList>
    </citation>
    <scope>NUCLEOTIDE SEQUENCE [LARGE SCALE GENOMIC DNA]</scope>
    <source>
        <strain evidence="2 3">OMC1185</strain>
    </source>
</reference>
<gene>
    <name evidence="2" type="ORF">OE88DRAFT_1630420</name>
</gene>
<evidence type="ECO:0000313" key="3">
    <source>
        <dbReference type="Proteomes" id="UP000305948"/>
    </source>
</evidence>
<dbReference type="PANTHER" id="PTHR33840">
    <property type="match status" value="1"/>
</dbReference>
<dbReference type="Proteomes" id="UP000305948">
    <property type="component" value="Unassembled WGS sequence"/>
</dbReference>
<dbReference type="STRING" id="5364.A0A5C3N323"/>
<evidence type="ECO:0000259" key="1">
    <source>
        <dbReference type="Pfam" id="PF09994"/>
    </source>
</evidence>
<dbReference type="AlphaFoldDB" id="A0A5C3N323"/>
<keyword evidence="3" id="KW-1185">Reference proteome</keyword>
<accession>A0A5C3N323</accession>
<dbReference type="OrthoDB" id="2794527at2759"/>
<dbReference type="InterPro" id="IPR029058">
    <property type="entry name" value="AB_hydrolase_fold"/>
</dbReference>
<dbReference type="SUPFAM" id="SSF53474">
    <property type="entry name" value="alpha/beta-Hydrolases"/>
    <property type="match status" value="1"/>
</dbReference>